<evidence type="ECO:0000256" key="4">
    <source>
        <dbReference type="ARBA" id="ARBA00023163"/>
    </source>
</evidence>
<evidence type="ECO:0000256" key="1">
    <source>
        <dbReference type="ARBA" id="ARBA00011046"/>
    </source>
</evidence>
<dbReference type="KEGG" id="ipa:Isop_1289"/>
<dbReference type="Gene3D" id="1.10.10.10">
    <property type="entry name" value="Winged helix-like DNA-binding domain superfamily/Winged helix DNA-binding domain"/>
    <property type="match status" value="1"/>
</dbReference>
<dbReference type="RefSeq" id="WP_013564164.1">
    <property type="nucleotide sequence ID" value="NC_014962.1"/>
</dbReference>
<evidence type="ECO:0000256" key="3">
    <source>
        <dbReference type="ARBA" id="ARBA00023125"/>
    </source>
</evidence>
<keyword evidence="3" id="KW-0238">DNA-binding</keyword>
<dbReference type="InterPro" id="IPR036390">
    <property type="entry name" value="WH_DNA-bd_sf"/>
</dbReference>
<dbReference type="GO" id="GO:0003677">
    <property type="term" value="F:DNA binding"/>
    <property type="evidence" value="ECO:0007669"/>
    <property type="project" value="UniProtKB-KW"/>
</dbReference>
<dbReference type="HOGENOM" id="CLU_119090_4_2_0"/>
<keyword evidence="2" id="KW-0805">Transcription regulation</keyword>
<feature type="compositionally biased region" description="Low complexity" evidence="5">
    <location>
        <begin position="136"/>
        <end position="152"/>
    </location>
</feature>
<dbReference type="eggNOG" id="COG3682">
    <property type="taxonomic scope" value="Bacteria"/>
</dbReference>
<organism evidence="6 7">
    <name type="scientific">Isosphaera pallida (strain ATCC 43644 / DSM 9630 / IS1B)</name>
    <dbReference type="NCBI Taxonomy" id="575540"/>
    <lineage>
        <taxon>Bacteria</taxon>
        <taxon>Pseudomonadati</taxon>
        <taxon>Planctomycetota</taxon>
        <taxon>Planctomycetia</taxon>
        <taxon>Isosphaerales</taxon>
        <taxon>Isosphaeraceae</taxon>
        <taxon>Isosphaera</taxon>
    </lineage>
</organism>
<dbReference type="Proteomes" id="UP000008631">
    <property type="component" value="Chromosome"/>
</dbReference>
<proteinExistence type="inferred from homology"/>
<keyword evidence="4" id="KW-0804">Transcription</keyword>
<dbReference type="Gene3D" id="1.10.4040.10">
    <property type="entry name" value="Penicillinase repressor domain"/>
    <property type="match status" value="1"/>
</dbReference>
<sequence length="159" mass="17937">MKRPPNVPDSELEVLKVLWDRGASTIREVLTVLEEQGKTWCYATVATLLDRLASKGMAVSLRRGHLHIYKAKVTPNVIEKRRISHLVEHLYNGESGRLVLHLLRNHRLAPHEIEEVRHLLDEMSQPKPKPKAKSLAATRPKAANAPASSSAPKTRRRAK</sequence>
<dbReference type="SUPFAM" id="SSF46785">
    <property type="entry name" value="Winged helix' DNA-binding domain"/>
    <property type="match status" value="1"/>
</dbReference>
<comment type="similarity">
    <text evidence="1">Belongs to the BlaI transcriptional regulatory family.</text>
</comment>
<name>E8QWI3_ISOPI</name>
<evidence type="ECO:0000313" key="7">
    <source>
        <dbReference type="Proteomes" id="UP000008631"/>
    </source>
</evidence>
<evidence type="ECO:0000256" key="5">
    <source>
        <dbReference type="SAM" id="MobiDB-lite"/>
    </source>
</evidence>
<reference key="1">
    <citation type="submission" date="2010-11" db="EMBL/GenBank/DDBJ databases">
        <title>The complete sequence of chromosome of Isophaera pallida ATCC 43644.</title>
        <authorList>
            <consortium name="US DOE Joint Genome Institute (JGI-PGF)"/>
            <person name="Lucas S."/>
            <person name="Copeland A."/>
            <person name="Lapidus A."/>
            <person name="Bruce D."/>
            <person name="Goodwin L."/>
            <person name="Pitluck S."/>
            <person name="Kyrpides N."/>
            <person name="Mavromatis K."/>
            <person name="Pagani I."/>
            <person name="Ivanova N."/>
            <person name="Saunders E."/>
            <person name="Brettin T."/>
            <person name="Detter J.C."/>
            <person name="Han C."/>
            <person name="Tapia R."/>
            <person name="Land M."/>
            <person name="Hauser L."/>
            <person name="Markowitz V."/>
            <person name="Cheng J.-F."/>
            <person name="Hugenholtz P."/>
            <person name="Woyke T."/>
            <person name="Wu D."/>
            <person name="Eisen J.A."/>
        </authorList>
    </citation>
    <scope>NUCLEOTIDE SEQUENCE</scope>
    <source>
        <strain>ATCC 43644</strain>
    </source>
</reference>
<protein>
    <submittedName>
        <fullName evidence="6">Transcriptional repressor, CopY family</fullName>
    </submittedName>
</protein>
<reference evidence="6 7" key="2">
    <citation type="journal article" date="2011" name="Stand. Genomic Sci.">
        <title>Complete genome sequence of Isosphaera pallida type strain (IS1B).</title>
        <authorList>
            <consortium name="US DOE Joint Genome Institute (JGI-PGF)"/>
            <person name="Goker M."/>
            <person name="Cleland D."/>
            <person name="Saunders E."/>
            <person name="Lapidus A."/>
            <person name="Nolan M."/>
            <person name="Lucas S."/>
            <person name="Hammon N."/>
            <person name="Deshpande S."/>
            <person name="Cheng J.F."/>
            <person name="Tapia R."/>
            <person name="Han C."/>
            <person name="Goodwin L."/>
            <person name="Pitluck S."/>
            <person name="Liolios K."/>
            <person name="Pagani I."/>
            <person name="Ivanova N."/>
            <person name="Mavromatis K."/>
            <person name="Pati A."/>
            <person name="Chen A."/>
            <person name="Palaniappan K."/>
            <person name="Land M."/>
            <person name="Hauser L."/>
            <person name="Chang Y.J."/>
            <person name="Jeffries C.D."/>
            <person name="Detter J.C."/>
            <person name="Beck B."/>
            <person name="Woyke T."/>
            <person name="Bristow J."/>
            <person name="Eisen J.A."/>
            <person name="Markowitz V."/>
            <person name="Hugenholtz P."/>
            <person name="Kyrpides N.C."/>
            <person name="Klenk H.P."/>
        </authorList>
    </citation>
    <scope>NUCLEOTIDE SEQUENCE [LARGE SCALE GENOMIC DNA]</scope>
    <source>
        <strain evidence="7">ATCC 43644 / DSM 9630 / IS1B</strain>
    </source>
</reference>
<feature type="region of interest" description="Disordered" evidence="5">
    <location>
        <begin position="120"/>
        <end position="159"/>
    </location>
</feature>
<dbReference type="Pfam" id="PF03965">
    <property type="entry name" value="Penicillinase_R"/>
    <property type="match status" value="1"/>
</dbReference>
<dbReference type="InterPro" id="IPR036388">
    <property type="entry name" value="WH-like_DNA-bd_sf"/>
</dbReference>
<evidence type="ECO:0000313" key="6">
    <source>
        <dbReference type="EMBL" id="ADV61875.1"/>
    </source>
</evidence>
<evidence type="ECO:0000256" key="2">
    <source>
        <dbReference type="ARBA" id="ARBA00023015"/>
    </source>
</evidence>
<dbReference type="AlphaFoldDB" id="E8QWI3"/>
<dbReference type="EMBL" id="CP002353">
    <property type="protein sequence ID" value="ADV61875.1"/>
    <property type="molecule type" value="Genomic_DNA"/>
</dbReference>
<dbReference type="STRING" id="575540.Isop_1289"/>
<dbReference type="InterPro" id="IPR005650">
    <property type="entry name" value="BlaI_family"/>
</dbReference>
<gene>
    <name evidence="6" type="ordered locus">Isop_1289</name>
</gene>
<dbReference type="InParanoid" id="E8QWI3"/>
<keyword evidence="7" id="KW-1185">Reference proteome</keyword>
<dbReference type="GO" id="GO:0045892">
    <property type="term" value="P:negative regulation of DNA-templated transcription"/>
    <property type="evidence" value="ECO:0007669"/>
    <property type="project" value="InterPro"/>
</dbReference>
<accession>E8QWI3</accession>